<dbReference type="EMBL" id="QSTI01000033">
    <property type="protein sequence ID" value="RGM44428.1"/>
    <property type="molecule type" value="Genomic_DNA"/>
</dbReference>
<evidence type="ECO:0000313" key="2">
    <source>
        <dbReference type="EMBL" id="RGM44428.1"/>
    </source>
</evidence>
<keyword evidence="1" id="KW-1133">Transmembrane helix</keyword>
<reference evidence="2 3" key="1">
    <citation type="submission" date="2018-08" db="EMBL/GenBank/DDBJ databases">
        <title>A genome reference for cultivated species of the human gut microbiota.</title>
        <authorList>
            <person name="Zou Y."/>
            <person name="Xue W."/>
            <person name="Luo G."/>
        </authorList>
    </citation>
    <scope>NUCLEOTIDE SEQUENCE [LARGE SCALE GENOMIC DNA]</scope>
    <source>
        <strain evidence="2 3">OM08-12AT</strain>
    </source>
</reference>
<feature type="transmembrane region" description="Helical" evidence="1">
    <location>
        <begin position="21"/>
        <end position="40"/>
    </location>
</feature>
<proteinExistence type="predicted"/>
<accession>A0A3E4WQ74</accession>
<gene>
    <name evidence="2" type="ORF">DXC13_14210</name>
</gene>
<keyword evidence="1" id="KW-0472">Membrane</keyword>
<name>A0A3E4WQ74_9FIRM</name>
<comment type="caution">
    <text evidence="2">The sequence shown here is derived from an EMBL/GenBank/DDBJ whole genome shotgun (WGS) entry which is preliminary data.</text>
</comment>
<organism evidence="2 3">
    <name type="scientific">Agathobacter rectalis</name>
    <dbReference type="NCBI Taxonomy" id="39491"/>
    <lineage>
        <taxon>Bacteria</taxon>
        <taxon>Bacillati</taxon>
        <taxon>Bacillota</taxon>
        <taxon>Clostridia</taxon>
        <taxon>Lachnospirales</taxon>
        <taxon>Lachnospiraceae</taxon>
        <taxon>Agathobacter</taxon>
    </lineage>
</organism>
<dbReference type="Proteomes" id="UP000260717">
    <property type="component" value="Unassembled WGS sequence"/>
</dbReference>
<evidence type="ECO:0000256" key="1">
    <source>
        <dbReference type="SAM" id="Phobius"/>
    </source>
</evidence>
<protein>
    <submittedName>
        <fullName evidence="2">Uncharacterized protein</fullName>
    </submittedName>
</protein>
<dbReference type="AlphaFoldDB" id="A0A3E4WQ74"/>
<sequence length="177" mass="20707">MQACIDDTFCPFNHIITRKRYRFACIFFCVMYIKMLLNGIRIVEISCFRKAYWKEKQVCLGKMTGSVRLTNKVVSISPHDFIVRVNTNRCTSGGHRLKDIKCSVPLGLFSGGVRRVEVPAAYCYVCDKYYILDEDYRMLKKKGVVLCHIDEKEELVKDYDYDDCDFELNKESLLHKI</sequence>
<evidence type="ECO:0000313" key="3">
    <source>
        <dbReference type="Proteomes" id="UP000260717"/>
    </source>
</evidence>
<keyword evidence="1" id="KW-0812">Transmembrane</keyword>